<comment type="similarity">
    <text evidence="1">Belongs to the RelB/DinJ antitoxin family.</text>
</comment>
<dbReference type="InterPro" id="IPR007337">
    <property type="entry name" value="RelB/DinJ"/>
</dbReference>
<dbReference type="GO" id="GO:0015643">
    <property type="term" value="F:toxic substance binding"/>
    <property type="evidence" value="ECO:0007669"/>
    <property type="project" value="InterPro"/>
</dbReference>
<comment type="caution">
    <text evidence="3">The sequence shown here is derived from an EMBL/GenBank/DDBJ whole genome shotgun (WGS) entry which is preliminary data.</text>
</comment>
<dbReference type="PIRSF" id="PIRSF003108">
    <property type="entry name" value="DinJ"/>
    <property type="match status" value="1"/>
</dbReference>
<gene>
    <name evidence="3" type="ORF">G3480_23260</name>
</gene>
<protein>
    <submittedName>
        <fullName evidence="3">Type II toxin-antitoxin system RelB/DinJ family antitoxin</fullName>
    </submittedName>
</protein>
<dbReference type="PANTHER" id="PTHR38781:SF1">
    <property type="entry name" value="ANTITOXIN DINJ-RELATED"/>
    <property type="match status" value="1"/>
</dbReference>
<dbReference type="Pfam" id="PF04221">
    <property type="entry name" value="RelB"/>
    <property type="match status" value="1"/>
</dbReference>
<keyword evidence="4" id="KW-1185">Reference proteome</keyword>
<dbReference type="PANTHER" id="PTHR38781">
    <property type="entry name" value="ANTITOXIN DINJ-RELATED"/>
    <property type="match status" value="1"/>
</dbReference>
<name>A0A6P1E082_9GAMM</name>
<dbReference type="RefSeq" id="WP_164656554.1">
    <property type="nucleotide sequence ID" value="NZ_JAAIJR010000166.1"/>
</dbReference>
<reference evidence="4" key="1">
    <citation type="journal article" date="2020" name="Microbiol. Resour. Announc.">
        <title>Draft Genome Sequences of Thiorhodococcus mannitoliphagus and Thiorhodococcus minor, Purple Sulfur Photosynthetic Bacteria in the Gammaproteobacterial Family Chromatiaceae.</title>
        <authorList>
            <person name="Aviles F.A."/>
            <person name="Meyer T.E."/>
            <person name="Kyndt J.A."/>
        </authorList>
    </citation>
    <scope>NUCLEOTIDE SEQUENCE [LARGE SCALE GENOMIC DNA]</scope>
    <source>
        <strain evidence="4">DSM 18266</strain>
    </source>
</reference>
<reference evidence="3 4" key="2">
    <citation type="submission" date="2020-02" db="EMBL/GenBank/DDBJ databases">
        <title>Genome sequences of Thiorhodococcus mannitoliphagus and Thiorhodococcus minor, purple sulfur photosynthetic bacteria in the gammaproteobacterial family, Chromatiaceae.</title>
        <authorList>
            <person name="Aviles F.A."/>
            <person name="Meyer T.E."/>
            <person name="Kyndt J.A."/>
        </authorList>
    </citation>
    <scope>NUCLEOTIDE SEQUENCE [LARGE SCALE GENOMIC DNA]</scope>
    <source>
        <strain evidence="3 4">DSM 18266</strain>
    </source>
</reference>
<keyword evidence="2" id="KW-1277">Toxin-antitoxin system</keyword>
<dbReference type="InterPro" id="IPR013321">
    <property type="entry name" value="Arc_rbn_hlx_hlx"/>
</dbReference>
<proteinExistence type="inferred from homology"/>
<dbReference type="GO" id="GO:0006355">
    <property type="term" value="P:regulation of DNA-templated transcription"/>
    <property type="evidence" value="ECO:0007669"/>
    <property type="project" value="InterPro"/>
</dbReference>
<evidence type="ECO:0000313" key="3">
    <source>
        <dbReference type="EMBL" id="NEX23180.1"/>
    </source>
</evidence>
<evidence type="ECO:0000256" key="1">
    <source>
        <dbReference type="ARBA" id="ARBA00010562"/>
    </source>
</evidence>
<dbReference type="Gene3D" id="1.10.1220.10">
    <property type="entry name" value="Met repressor-like"/>
    <property type="match status" value="1"/>
</dbReference>
<dbReference type="Proteomes" id="UP000471640">
    <property type="component" value="Unassembled WGS sequence"/>
</dbReference>
<dbReference type="GO" id="GO:0006351">
    <property type="term" value="P:DNA-templated transcription"/>
    <property type="evidence" value="ECO:0007669"/>
    <property type="project" value="TreeGrafter"/>
</dbReference>
<dbReference type="GO" id="GO:0000987">
    <property type="term" value="F:cis-regulatory region sequence-specific DNA binding"/>
    <property type="evidence" value="ECO:0007669"/>
    <property type="project" value="InterPro"/>
</dbReference>
<dbReference type="GO" id="GO:0044010">
    <property type="term" value="P:single-species biofilm formation"/>
    <property type="evidence" value="ECO:0007669"/>
    <property type="project" value="InterPro"/>
</dbReference>
<evidence type="ECO:0000256" key="2">
    <source>
        <dbReference type="ARBA" id="ARBA00022649"/>
    </source>
</evidence>
<dbReference type="InterPro" id="IPR026262">
    <property type="entry name" value="DinJ"/>
</dbReference>
<organism evidence="3 4">
    <name type="scientific">Thiorhodococcus mannitoliphagus</name>
    <dbReference type="NCBI Taxonomy" id="329406"/>
    <lineage>
        <taxon>Bacteria</taxon>
        <taxon>Pseudomonadati</taxon>
        <taxon>Pseudomonadota</taxon>
        <taxon>Gammaproteobacteria</taxon>
        <taxon>Chromatiales</taxon>
        <taxon>Chromatiaceae</taxon>
        <taxon>Thiorhodococcus</taxon>
    </lineage>
</organism>
<dbReference type="EMBL" id="JAAIJR010000166">
    <property type="protein sequence ID" value="NEX23180.1"/>
    <property type="molecule type" value="Genomic_DNA"/>
</dbReference>
<accession>A0A6P1E082</accession>
<evidence type="ECO:0000313" key="4">
    <source>
        <dbReference type="Proteomes" id="UP000471640"/>
    </source>
</evidence>
<dbReference type="NCBIfam" id="TIGR02384">
    <property type="entry name" value="RelB_DinJ"/>
    <property type="match status" value="1"/>
</dbReference>
<sequence>MPTNAIVRARIDAQIKEEASAVLAAMGLTVSDAFRILLTRVAHDKALPFEPLVPNETTVAAMREARAGGLKSVGSVEALMADLHAED</sequence>
<dbReference type="AlphaFoldDB" id="A0A6P1E082"/>